<accession>A0A1G2QBF2</accession>
<keyword evidence="1" id="KW-0472">Membrane</keyword>
<keyword evidence="1" id="KW-0812">Transmembrane</keyword>
<dbReference type="STRING" id="1802435.A2114_00940"/>
<protein>
    <submittedName>
        <fullName evidence="2">Uncharacterized protein</fullName>
    </submittedName>
</protein>
<reference evidence="2 3" key="1">
    <citation type="journal article" date="2016" name="Nat. Commun.">
        <title>Thousands of microbial genomes shed light on interconnected biogeochemical processes in an aquifer system.</title>
        <authorList>
            <person name="Anantharaman K."/>
            <person name="Brown C.T."/>
            <person name="Hug L.A."/>
            <person name="Sharon I."/>
            <person name="Castelle C.J."/>
            <person name="Probst A.J."/>
            <person name="Thomas B.C."/>
            <person name="Singh A."/>
            <person name="Wilkins M.J."/>
            <person name="Karaoz U."/>
            <person name="Brodie E.L."/>
            <person name="Williams K.H."/>
            <person name="Hubbard S.S."/>
            <person name="Banfield J.F."/>
        </authorList>
    </citation>
    <scope>NUCLEOTIDE SEQUENCE [LARGE SCALE GENOMIC DNA]</scope>
</reference>
<feature type="transmembrane region" description="Helical" evidence="1">
    <location>
        <begin position="73"/>
        <end position="92"/>
    </location>
</feature>
<proteinExistence type="predicted"/>
<comment type="caution">
    <text evidence="2">The sequence shown here is derived from an EMBL/GenBank/DDBJ whole genome shotgun (WGS) entry which is preliminary data.</text>
</comment>
<organism evidence="2 3">
    <name type="scientific">Candidatus Vogelbacteria bacterium GWA1_51_14</name>
    <dbReference type="NCBI Taxonomy" id="1802435"/>
    <lineage>
        <taxon>Bacteria</taxon>
        <taxon>Candidatus Vogeliibacteriota</taxon>
    </lineage>
</organism>
<evidence type="ECO:0000313" key="2">
    <source>
        <dbReference type="EMBL" id="OHA57818.1"/>
    </source>
</evidence>
<dbReference type="EMBL" id="MHTG01000005">
    <property type="protein sequence ID" value="OHA57818.1"/>
    <property type="molecule type" value="Genomic_DNA"/>
</dbReference>
<keyword evidence="1" id="KW-1133">Transmembrane helix</keyword>
<sequence>MELRKHLLASLALTLALVVVVNLFWLAGWGLLALGYAVGSLVCGIGIVLAGAIIILSVSAAMVETMKVVSADYSFHIHVSLITFCLCFTASINGTSKLYGDDYDERYREVIIQPKIEVLATAIGPEGE</sequence>
<feature type="transmembrane region" description="Helical" evidence="1">
    <location>
        <begin position="33"/>
        <end position="61"/>
    </location>
</feature>
<evidence type="ECO:0000313" key="3">
    <source>
        <dbReference type="Proteomes" id="UP000176494"/>
    </source>
</evidence>
<name>A0A1G2QBF2_9BACT</name>
<dbReference type="Proteomes" id="UP000176494">
    <property type="component" value="Unassembled WGS sequence"/>
</dbReference>
<dbReference type="AlphaFoldDB" id="A0A1G2QBF2"/>
<gene>
    <name evidence="2" type="ORF">A2114_00940</name>
</gene>
<feature type="transmembrane region" description="Helical" evidence="1">
    <location>
        <begin position="7"/>
        <end position="27"/>
    </location>
</feature>
<evidence type="ECO:0000256" key="1">
    <source>
        <dbReference type="SAM" id="Phobius"/>
    </source>
</evidence>